<organism evidence="1 2">
    <name type="scientific">Flavobacterium piscis</name>
    <dbReference type="NCBI Taxonomy" id="1114874"/>
    <lineage>
        <taxon>Bacteria</taxon>
        <taxon>Pseudomonadati</taxon>
        <taxon>Bacteroidota</taxon>
        <taxon>Flavobacteriia</taxon>
        <taxon>Flavobacteriales</taxon>
        <taxon>Flavobacteriaceae</taxon>
        <taxon>Flavobacterium</taxon>
    </lineage>
</organism>
<accession>A0ABU1YC39</accession>
<reference evidence="1 2" key="1">
    <citation type="submission" date="2023-07" db="EMBL/GenBank/DDBJ databases">
        <title>Sorghum-associated microbial communities from plants grown in Nebraska, USA.</title>
        <authorList>
            <person name="Schachtman D."/>
        </authorList>
    </citation>
    <scope>NUCLEOTIDE SEQUENCE [LARGE SCALE GENOMIC DNA]</scope>
    <source>
        <strain evidence="1 2">4129</strain>
    </source>
</reference>
<protein>
    <submittedName>
        <fullName evidence="1">Uncharacterized protein</fullName>
    </submittedName>
</protein>
<evidence type="ECO:0000313" key="1">
    <source>
        <dbReference type="EMBL" id="MDR7211817.1"/>
    </source>
</evidence>
<gene>
    <name evidence="1" type="ORF">J2W48_003774</name>
</gene>
<dbReference type="Proteomes" id="UP001269081">
    <property type="component" value="Unassembled WGS sequence"/>
</dbReference>
<dbReference type="EMBL" id="JAVDWQ010000015">
    <property type="protein sequence ID" value="MDR7211817.1"/>
    <property type="molecule type" value="Genomic_DNA"/>
</dbReference>
<dbReference type="RefSeq" id="WP_310283194.1">
    <property type="nucleotide sequence ID" value="NZ_JAVDWQ010000015.1"/>
</dbReference>
<sequence length="101" mass="11752">MPEQIFSKESLGQHYSTFQSQYFPQLNEKREIISEWIAELRSGKLNSLKEEEVKSRFVTAIFGEVLEFNCGNSRSWSLREEMKARVDGTKPDAAFRILFKG</sequence>
<evidence type="ECO:0000313" key="2">
    <source>
        <dbReference type="Proteomes" id="UP001269081"/>
    </source>
</evidence>
<name>A0ABU1YC39_9FLAO</name>
<comment type="caution">
    <text evidence="1">The sequence shown here is derived from an EMBL/GenBank/DDBJ whole genome shotgun (WGS) entry which is preliminary data.</text>
</comment>
<keyword evidence="2" id="KW-1185">Reference proteome</keyword>
<proteinExistence type="predicted"/>